<feature type="compositionally biased region" description="Polar residues" evidence="6">
    <location>
        <begin position="890"/>
        <end position="908"/>
    </location>
</feature>
<feature type="compositionally biased region" description="Basic and acidic residues" evidence="6">
    <location>
        <begin position="756"/>
        <end position="802"/>
    </location>
</feature>
<feature type="region of interest" description="Disordered" evidence="6">
    <location>
        <begin position="536"/>
        <end position="566"/>
    </location>
</feature>
<feature type="compositionally biased region" description="Pro residues" evidence="6">
    <location>
        <begin position="13"/>
        <end position="24"/>
    </location>
</feature>
<feature type="compositionally biased region" description="Low complexity" evidence="6">
    <location>
        <begin position="1037"/>
        <end position="1056"/>
    </location>
</feature>
<protein>
    <recommendedName>
        <fullName evidence="9">Sds3-like-domain-containing protein</fullName>
    </recommendedName>
</protein>
<feature type="compositionally biased region" description="Basic residues" evidence="6">
    <location>
        <begin position="832"/>
        <end position="846"/>
    </location>
</feature>
<evidence type="ECO:0008006" key="9">
    <source>
        <dbReference type="Google" id="ProtNLM"/>
    </source>
</evidence>
<feature type="compositionally biased region" description="Basic and acidic residues" evidence="6">
    <location>
        <begin position="365"/>
        <end position="374"/>
    </location>
</feature>
<evidence type="ECO:0000256" key="3">
    <source>
        <dbReference type="ARBA" id="ARBA00023015"/>
    </source>
</evidence>
<keyword evidence="5" id="KW-0539">Nucleus</keyword>
<feature type="compositionally biased region" description="Polar residues" evidence="6">
    <location>
        <begin position="735"/>
        <end position="746"/>
    </location>
</feature>
<feature type="compositionally biased region" description="Low complexity" evidence="6">
    <location>
        <begin position="1"/>
        <end position="12"/>
    </location>
</feature>
<dbReference type="OrthoDB" id="20886at2759"/>
<sequence length="1194" mass="129299">MPDSIASSEPLSSPSPSPPPPAAPRPAGAGLDTDGSELSELTDEEQDSEEREDSAQDEEARAPRRSGKKKRGSLVPAPMWDWAYKQKKGEDRGEMVEEEEEEDEDLGHNSNSYPRAMEEEEDEEDSLKSGSAEGRHWDTKRSASTLDMQVDAPNATIRRSRERSGAASSSEGRNSDHGHNEDGESDVEDEHDSIKSSRPSTKENTPELTDDDQEGGGNHAEEEEEEDDARPAAVTARVEEEEEVESEDTESEEEPEPRDAVHPEDLVVEGHQDADAPPIPVKRVTPPITASMDPDEDITAPDPESVAPLQEKAAASSIMAGSFVIKASSPASSDSGGSSAESSPSSSRSASPIPGKSHKKRKRPSRDVFVDKTKSMAGTPADLDAKVDDMDVEEADKEAVDADHDADVEADVDDDEVDEHELESEVQPAHRAEALDVLAKIEIRFALLRERLYMEKMEGLAWEEALITEDNHPELLCLQAELSKRRDQRLDLAAKRRTYEIALVARKRKADEDSVWSWWKFSRDELQTEMISDTNRKRRRLERARRASERPQPMRRIPEPPVNVPPAPTLREIVKATPFASFTDPSRGKSKRDIANARPLVYPQLSSLSSAEVGNDLELIWQQRRRHADPRAMNPSMGPPLVHAYDPGYGAMDSGHFNAPGSNRVQPPFPQLMQGYPGPSGSSRIQHHHAGPSGLHQSHLPIDQDMAMASAGPPPSGPYAQNPPLGMRRSLSPVPVTSNGAPSQNGWRGKPPVHGDWMKDSRRPGGSKDEYTDRDRDRDKARERNERERVEWEREQRERDRYQMPMLQSQPMRPSHTMHGGPGSMSHTAPPNHHHHHHHIHHHHHPAAVSHSSSVGGTPGPTPGVPVNAPSPRVSVLGRDFDGGRPHSGPPTTEIINLQSSSKRSPSTYWKADDMDPSRDRVRPQTNYNPSDDRSAQHLMNPVQLAIGHGPSSHAPSAPASMAPSPRGPWSAADDIGMRRPPSATMGHQPSMSGRSSPGPLHGSMHSMRGPPPPPAPRQGSMNVSSPRTKPPPPTSPVSSSGFPGPLRSPSRSSHALPPPPPSGPASISSSASQLSTHPSGVSGSPVMRPTRPSSPPTLSKIVHPGGPGGPPTSLAGPAHPMSPSSRAANADPHSHGLGLSPPFNGSNRTATPLSLFPGHSAPPSRPLGSDQPAPKASNAPSAKMNVVQLVDGP</sequence>
<feature type="compositionally biased region" description="Low complexity" evidence="6">
    <location>
        <begin position="1173"/>
        <end position="1184"/>
    </location>
</feature>
<feature type="compositionally biased region" description="Low complexity" evidence="6">
    <location>
        <begin position="327"/>
        <end position="355"/>
    </location>
</feature>
<feature type="compositionally biased region" description="Acidic residues" evidence="6">
    <location>
        <begin position="34"/>
        <end position="57"/>
    </location>
</feature>
<keyword evidence="8" id="KW-1185">Reference proteome</keyword>
<evidence type="ECO:0000256" key="2">
    <source>
        <dbReference type="ARBA" id="ARBA00022491"/>
    </source>
</evidence>
<dbReference type="Pfam" id="PF08598">
    <property type="entry name" value="Sds3"/>
    <property type="match status" value="1"/>
</dbReference>
<dbReference type="STRING" id="5364.A0A5C3N5M8"/>
<dbReference type="EMBL" id="ML213508">
    <property type="protein sequence ID" value="TFK52964.1"/>
    <property type="molecule type" value="Genomic_DNA"/>
</dbReference>
<feature type="region of interest" description="Disordered" evidence="6">
    <location>
        <begin position="1"/>
        <end position="315"/>
    </location>
</feature>
<dbReference type="PANTHER" id="PTHR21964">
    <property type="entry name" value="BREAST CANCER METASTASIS-SUPPRESSOR 1"/>
    <property type="match status" value="1"/>
</dbReference>
<feature type="compositionally biased region" description="Polar residues" evidence="6">
    <location>
        <begin position="986"/>
        <end position="996"/>
    </location>
</feature>
<feature type="compositionally biased region" description="Basic and acidic residues" evidence="6">
    <location>
        <begin position="911"/>
        <end position="923"/>
    </location>
</feature>
<feature type="compositionally biased region" description="Acidic residues" evidence="6">
    <location>
        <begin position="96"/>
        <end position="105"/>
    </location>
</feature>
<feature type="compositionally biased region" description="Basic and acidic residues" evidence="6">
    <location>
        <begin position="397"/>
        <end position="407"/>
    </location>
</feature>
<dbReference type="SMART" id="SM01401">
    <property type="entry name" value="Sds3"/>
    <property type="match status" value="1"/>
</dbReference>
<evidence type="ECO:0000256" key="6">
    <source>
        <dbReference type="SAM" id="MobiDB-lite"/>
    </source>
</evidence>
<evidence type="ECO:0000313" key="8">
    <source>
        <dbReference type="Proteomes" id="UP000305948"/>
    </source>
</evidence>
<feature type="compositionally biased region" description="Basic and acidic residues" evidence="6">
    <location>
        <begin position="257"/>
        <end position="274"/>
    </location>
</feature>
<proteinExistence type="predicted"/>
<gene>
    <name evidence="7" type="ORF">OE88DRAFT_1806893</name>
</gene>
<feature type="compositionally biased region" description="Acidic residues" evidence="6">
    <location>
        <begin position="239"/>
        <end position="256"/>
    </location>
</feature>
<feature type="compositionally biased region" description="Basic and acidic residues" evidence="6">
    <location>
        <begin position="173"/>
        <end position="182"/>
    </location>
</feature>
<dbReference type="Proteomes" id="UP000305948">
    <property type="component" value="Unassembled WGS sequence"/>
</dbReference>
<feature type="compositionally biased region" description="Low complexity" evidence="6">
    <location>
        <begin position="1065"/>
        <end position="1076"/>
    </location>
</feature>
<keyword evidence="4" id="KW-0804">Transcription</keyword>
<feature type="compositionally biased region" description="Basic residues" evidence="6">
    <location>
        <begin position="63"/>
        <end position="72"/>
    </location>
</feature>
<feature type="region of interest" description="Disordered" evidence="6">
    <location>
        <begin position="659"/>
        <end position="1194"/>
    </location>
</feature>
<feature type="compositionally biased region" description="Basic and acidic residues" evidence="6">
    <location>
        <begin position="192"/>
        <end position="205"/>
    </location>
</feature>
<feature type="compositionally biased region" description="Polar residues" evidence="6">
    <location>
        <begin position="1144"/>
        <end position="1153"/>
    </location>
</feature>
<reference evidence="7 8" key="1">
    <citation type="journal article" date="2019" name="Nat. Ecol. Evol.">
        <title>Megaphylogeny resolves global patterns of mushroom evolution.</title>
        <authorList>
            <person name="Varga T."/>
            <person name="Krizsan K."/>
            <person name="Foldi C."/>
            <person name="Dima B."/>
            <person name="Sanchez-Garcia M."/>
            <person name="Sanchez-Ramirez S."/>
            <person name="Szollosi G.J."/>
            <person name="Szarkandi J.G."/>
            <person name="Papp V."/>
            <person name="Albert L."/>
            <person name="Andreopoulos W."/>
            <person name="Angelini C."/>
            <person name="Antonin V."/>
            <person name="Barry K.W."/>
            <person name="Bougher N.L."/>
            <person name="Buchanan P."/>
            <person name="Buyck B."/>
            <person name="Bense V."/>
            <person name="Catcheside P."/>
            <person name="Chovatia M."/>
            <person name="Cooper J."/>
            <person name="Damon W."/>
            <person name="Desjardin D."/>
            <person name="Finy P."/>
            <person name="Geml J."/>
            <person name="Haridas S."/>
            <person name="Hughes K."/>
            <person name="Justo A."/>
            <person name="Karasinski D."/>
            <person name="Kautmanova I."/>
            <person name="Kiss B."/>
            <person name="Kocsube S."/>
            <person name="Kotiranta H."/>
            <person name="LaButti K.M."/>
            <person name="Lechner B.E."/>
            <person name="Liimatainen K."/>
            <person name="Lipzen A."/>
            <person name="Lukacs Z."/>
            <person name="Mihaltcheva S."/>
            <person name="Morgado L.N."/>
            <person name="Niskanen T."/>
            <person name="Noordeloos M.E."/>
            <person name="Ohm R.A."/>
            <person name="Ortiz-Santana B."/>
            <person name="Ovrebo C."/>
            <person name="Racz N."/>
            <person name="Riley R."/>
            <person name="Savchenko A."/>
            <person name="Shiryaev A."/>
            <person name="Soop K."/>
            <person name="Spirin V."/>
            <person name="Szebenyi C."/>
            <person name="Tomsovsky M."/>
            <person name="Tulloss R.E."/>
            <person name="Uehling J."/>
            <person name="Grigoriev I.V."/>
            <person name="Vagvolgyi C."/>
            <person name="Papp T."/>
            <person name="Martin F.M."/>
            <person name="Miettinen O."/>
            <person name="Hibbett D.S."/>
            <person name="Nagy L.G."/>
        </authorList>
    </citation>
    <scope>NUCLEOTIDE SEQUENCE [LARGE SCALE GENOMIC DNA]</scope>
    <source>
        <strain evidence="7 8">OMC1185</strain>
    </source>
</reference>
<organism evidence="7 8">
    <name type="scientific">Heliocybe sulcata</name>
    <dbReference type="NCBI Taxonomy" id="5364"/>
    <lineage>
        <taxon>Eukaryota</taxon>
        <taxon>Fungi</taxon>
        <taxon>Dikarya</taxon>
        <taxon>Basidiomycota</taxon>
        <taxon>Agaricomycotina</taxon>
        <taxon>Agaricomycetes</taxon>
        <taxon>Gloeophyllales</taxon>
        <taxon>Gloeophyllaceae</taxon>
        <taxon>Heliocybe</taxon>
    </lineage>
</organism>
<name>A0A5C3N5M8_9AGAM</name>
<feature type="compositionally biased region" description="Low complexity" evidence="6">
    <location>
        <begin position="951"/>
        <end position="965"/>
    </location>
</feature>
<dbReference type="InterPro" id="IPR013907">
    <property type="entry name" value="Sds3"/>
</dbReference>
<keyword evidence="3" id="KW-0805">Transcription regulation</keyword>
<evidence type="ECO:0000256" key="1">
    <source>
        <dbReference type="ARBA" id="ARBA00004123"/>
    </source>
</evidence>
<dbReference type="GO" id="GO:0010468">
    <property type="term" value="P:regulation of gene expression"/>
    <property type="evidence" value="ECO:0007669"/>
    <property type="project" value="UniProtKB-ARBA"/>
</dbReference>
<evidence type="ECO:0000313" key="7">
    <source>
        <dbReference type="EMBL" id="TFK52964.1"/>
    </source>
</evidence>
<evidence type="ECO:0000256" key="4">
    <source>
        <dbReference type="ARBA" id="ARBA00023163"/>
    </source>
</evidence>
<dbReference type="AlphaFoldDB" id="A0A5C3N5M8"/>
<feature type="region of interest" description="Disordered" evidence="6">
    <location>
        <begin position="327"/>
        <end position="409"/>
    </location>
</feature>
<feature type="compositionally biased region" description="Low complexity" evidence="6">
    <location>
        <begin position="847"/>
        <end position="856"/>
    </location>
</feature>
<keyword evidence="2" id="KW-0678">Repressor</keyword>
<evidence type="ECO:0000256" key="5">
    <source>
        <dbReference type="ARBA" id="ARBA00023242"/>
    </source>
</evidence>
<accession>A0A5C3N5M8</accession>
<comment type="subcellular location">
    <subcellularLocation>
        <location evidence="1">Nucleus</location>
    </subcellularLocation>
</comment>
<dbReference type="GO" id="GO:0005654">
    <property type="term" value="C:nucleoplasm"/>
    <property type="evidence" value="ECO:0007669"/>
    <property type="project" value="UniProtKB-ARBA"/>
</dbReference>